<dbReference type="EMBL" id="FO082056">
    <property type="protein sequence ID" value="CCE78867.1"/>
    <property type="molecule type" value="Genomic_DNA"/>
</dbReference>
<dbReference type="HAMAP" id="MF_00140_B">
    <property type="entry name" value="Trp_tRNA_synth_B"/>
    <property type="match status" value="1"/>
</dbReference>
<dbReference type="PRINTS" id="PR01039">
    <property type="entry name" value="TRNASYNTHTRP"/>
</dbReference>
<evidence type="ECO:0000256" key="3">
    <source>
        <dbReference type="ARBA" id="ARBA00013161"/>
    </source>
</evidence>
<accession>G8YQD2</accession>
<dbReference type="Gene3D" id="1.10.240.10">
    <property type="entry name" value="Tyrosyl-Transfer RNA Synthetase"/>
    <property type="match status" value="1"/>
</dbReference>
<dbReference type="OMA" id="PNHIRIE"/>
<dbReference type="PANTHER" id="PTHR43766:SF1">
    <property type="entry name" value="TRYPTOPHAN--TRNA LIGASE, MITOCHONDRIAL"/>
    <property type="match status" value="1"/>
</dbReference>
<evidence type="ECO:0000256" key="12">
    <source>
        <dbReference type="RuleBase" id="RU363036"/>
    </source>
</evidence>
<evidence type="ECO:0000256" key="7">
    <source>
        <dbReference type="ARBA" id="ARBA00022917"/>
    </source>
</evidence>
<evidence type="ECO:0000313" key="14">
    <source>
        <dbReference type="Proteomes" id="UP000005222"/>
    </source>
</evidence>
<dbReference type="Proteomes" id="UP000005222">
    <property type="component" value="Chromosome D"/>
</dbReference>
<keyword evidence="8 12" id="KW-0030">Aminoacyl-tRNA synthetase</keyword>
<evidence type="ECO:0000256" key="4">
    <source>
        <dbReference type="ARBA" id="ARBA00022598"/>
    </source>
</evidence>
<dbReference type="SUPFAM" id="SSF52374">
    <property type="entry name" value="Nucleotidylyl transferase"/>
    <property type="match status" value="1"/>
</dbReference>
<dbReference type="FunCoup" id="G8YQD2">
    <property type="interactions" value="697"/>
</dbReference>
<evidence type="ECO:0000256" key="1">
    <source>
        <dbReference type="ARBA" id="ARBA00004305"/>
    </source>
</evidence>
<reference evidence="13 14" key="1">
    <citation type="journal article" date="2012" name="G3 (Bethesda)">
        <title>Pichia sorbitophila, an interspecies yeast hybrid reveals early steps of genome resolution following polyploidization.</title>
        <authorList>
            <person name="Leh Louis V."/>
            <person name="Despons L."/>
            <person name="Friedrich A."/>
            <person name="Martin T."/>
            <person name="Durrens P."/>
            <person name="Casaregola S."/>
            <person name="Neuveglise C."/>
            <person name="Fairhead C."/>
            <person name="Marck C."/>
            <person name="Cruz J.A."/>
            <person name="Straub M.L."/>
            <person name="Kugler V."/>
            <person name="Sacerdot C."/>
            <person name="Uzunov Z."/>
            <person name="Thierry A."/>
            <person name="Weiss S."/>
            <person name="Bleykasten C."/>
            <person name="De Montigny J."/>
            <person name="Jacques N."/>
            <person name="Jung P."/>
            <person name="Lemaire M."/>
            <person name="Mallet S."/>
            <person name="Morel G."/>
            <person name="Richard G.F."/>
            <person name="Sarkar A."/>
            <person name="Savel G."/>
            <person name="Schacherer J."/>
            <person name="Seret M.L."/>
            <person name="Talla E."/>
            <person name="Samson G."/>
            <person name="Jubin C."/>
            <person name="Poulain J."/>
            <person name="Vacherie B."/>
            <person name="Barbe V."/>
            <person name="Pelletier E."/>
            <person name="Sherman D.J."/>
            <person name="Westhof E."/>
            <person name="Weissenbach J."/>
            <person name="Baret P.V."/>
            <person name="Wincker P."/>
            <person name="Gaillardin C."/>
            <person name="Dujon B."/>
            <person name="Souciet J.L."/>
        </authorList>
    </citation>
    <scope>NUCLEOTIDE SEQUENCE [LARGE SCALE GENOMIC DNA]</scope>
    <source>
        <strain evidence="14">ATCC MYA-4447 / BCRC 22081 / CBS 7064 / NBRC 10061 / NRRL Y-12695</strain>
    </source>
</reference>
<dbReference type="InterPro" id="IPR024109">
    <property type="entry name" value="Trp-tRNA-ligase_bac-type"/>
</dbReference>
<dbReference type="FunFam" id="1.10.240.10:FF:000002">
    <property type="entry name" value="Tryptophan--tRNA ligase"/>
    <property type="match status" value="1"/>
</dbReference>
<evidence type="ECO:0000256" key="2">
    <source>
        <dbReference type="ARBA" id="ARBA00005594"/>
    </source>
</evidence>
<dbReference type="HOGENOM" id="CLU_029244_1_3_1"/>
<dbReference type="InterPro" id="IPR014729">
    <property type="entry name" value="Rossmann-like_a/b/a_fold"/>
</dbReference>
<dbReference type="PROSITE" id="PS00178">
    <property type="entry name" value="AA_TRNA_LIGASE_I"/>
    <property type="match status" value="1"/>
</dbReference>
<comment type="catalytic activity">
    <reaction evidence="10">
        <text>tRNA(Trp) + L-tryptophan + ATP = L-tryptophyl-tRNA(Trp) + AMP + diphosphate + H(+)</text>
        <dbReference type="Rhea" id="RHEA:24080"/>
        <dbReference type="Rhea" id="RHEA-COMP:9671"/>
        <dbReference type="Rhea" id="RHEA-COMP:9705"/>
        <dbReference type="ChEBI" id="CHEBI:15378"/>
        <dbReference type="ChEBI" id="CHEBI:30616"/>
        <dbReference type="ChEBI" id="CHEBI:33019"/>
        <dbReference type="ChEBI" id="CHEBI:57912"/>
        <dbReference type="ChEBI" id="CHEBI:78442"/>
        <dbReference type="ChEBI" id="CHEBI:78535"/>
        <dbReference type="ChEBI" id="CHEBI:456215"/>
        <dbReference type="EC" id="6.1.1.2"/>
    </reaction>
</comment>
<dbReference type="InterPro" id="IPR050203">
    <property type="entry name" value="Trp-tRNA_synthetase"/>
</dbReference>
<gene>
    <name evidence="13" type="primary">Piso0_000901</name>
    <name evidence="13" type="ORF">GNLVRS01_PISO0D06581g</name>
</gene>
<dbReference type="GO" id="GO:0005524">
    <property type="term" value="F:ATP binding"/>
    <property type="evidence" value="ECO:0007669"/>
    <property type="project" value="UniProtKB-KW"/>
</dbReference>
<evidence type="ECO:0000313" key="13">
    <source>
        <dbReference type="EMBL" id="CCE78867.1"/>
    </source>
</evidence>
<dbReference type="InParanoid" id="G8YQD2"/>
<dbReference type="InterPro" id="IPR002306">
    <property type="entry name" value="Trp-tRNA-ligase"/>
</dbReference>
<comment type="subcellular location">
    <subcellularLocation>
        <location evidence="1">Mitochondrion matrix</location>
    </subcellularLocation>
</comment>
<evidence type="ECO:0000256" key="11">
    <source>
        <dbReference type="ARBA" id="ARBA00069760"/>
    </source>
</evidence>
<dbReference type="Pfam" id="PF00579">
    <property type="entry name" value="tRNA-synt_1b"/>
    <property type="match status" value="1"/>
</dbReference>
<dbReference type="eggNOG" id="KOG2713">
    <property type="taxonomic scope" value="Eukaryota"/>
</dbReference>
<dbReference type="CDD" id="cd00806">
    <property type="entry name" value="TrpRS_core"/>
    <property type="match status" value="1"/>
</dbReference>
<dbReference type="InterPro" id="IPR001412">
    <property type="entry name" value="aa-tRNA-synth_I_CS"/>
</dbReference>
<dbReference type="PANTHER" id="PTHR43766">
    <property type="entry name" value="TRYPTOPHAN--TRNA LIGASE, MITOCHONDRIAL"/>
    <property type="match status" value="1"/>
</dbReference>
<evidence type="ECO:0000256" key="8">
    <source>
        <dbReference type="ARBA" id="ARBA00023146"/>
    </source>
</evidence>
<dbReference type="GO" id="GO:0005759">
    <property type="term" value="C:mitochondrial matrix"/>
    <property type="evidence" value="ECO:0007669"/>
    <property type="project" value="UniProtKB-SubCell"/>
</dbReference>
<keyword evidence="6 12" id="KW-0067">ATP-binding</keyword>
<dbReference type="OrthoDB" id="15808at2759"/>
<dbReference type="EC" id="6.1.1.2" evidence="3"/>
<keyword evidence="4 12" id="KW-0436">Ligase</keyword>
<dbReference type="NCBIfam" id="TIGR00233">
    <property type="entry name" value="trpS"/>
    <property type="match status" value="1"/>
</dbReference>
<keyword evidence="7 12" id="KW-0648">Protein biosynthesis</keyword>
<sequence length="375" mass="41291">MSFTVNRVSGHGVRYLSTASGAVKANSAGVPANSVLFSMIQPTGRLHLGNYLGAINNWKDLQQSQSEGCTYIYGIADLHAITAPSKAEELRRNRHEVVASILAAGLDENKCILYQQSSVPEHTELSWVLTCLTSIGQLNRMTQWKSKSLQAASSSIFDDKVLGNTKAGLLCYPVLQAADILLYKSTHVPVGDDQTQHLELCRSIASTFNHTYQAGFFPLPKTLLTPSKKILSLRDPSKKMSKSDPDPSACIYVTDDPKAIMQKVRRAVTDSVQGPITFDPENRPGVSNMVNIIASLRNSTVEETASYLSFVKDHKQLKDVLSEFLIEEFKPKRHLFDKLLTDKSYIEQVCAKGTMKAREIASRNIASVKSVVGLD</sequence>
<dbReference type="FunFam" id="3.40.50.620:FF:000082">
    <property type="entry name" value="MSW1p Mitochondrial tryptophanyl-tRNA synthetase"/>
    <property type="match status" value="1"/>
</dbReference>
<evidence type="ECO:0000256" key="9">
    <source>
        <dbReference type="ARBA" id="ARBA00030268"/>
    </source>
</evidence>
<dbReference type="AlphaFoldDB" id="G8YQD2"/>
<dbReference type="Gene3D" id="3.40.50.620">
    <property type="entry name" value="HUPs"/>
    <property type="match status" value="1"/>
</dbReference>
<dbReference type="GO" id="GO:0070183">
    <property type="term" value="P:mitochondrial tryptophanyl-tRNA aminoacylation"/>
    <property type="evidence" value="ECO:0007669"/>
    <property type="project" value="TreeGrafter"/>
</dbReference>
<proteinExistence type="inferred from homology"/>
<evidence type="ECO:0000256" key="10">
    <source>
        <dbReference type="ARBA" id="ARBA00049929"/>
    </source>
</evidence>
<evidence type="ECO:0000256" key="6">
    <source>
        <dbReference type="ARBA" id="ARBA00022840"/>
    </source>
</evidence>
<dbReference type="GO" id="GO:0004830">
    <property type="term" value="F:tryptophan-tRNA ligase activity"/>
    <property type="evidence" value="ECO:0007669"/>
    <property type="project" value="UniProtKB-EC"/>
</dbReference>
<name>G8YQD2_PICSO</name>
<dbReference type="STRING" id="559304.G8YQD2"/>
<protein>
    <recommendedName>
        <fullName evidence="11">Tryptophan--tRNA ligase, mitochondrial</fullName>
        <ecNumber evidence="3">6.1.1.2</ecNumber>
    </recommendedName>
    <alternativeName>
        <fullName evidence="9">Tryptophanyl-tRNA synthetase</fullName>
    </alternativeName>
</protein>
<keyword evidence="14" id="KW-1185">Reference proteome</keyword>
<keyword evidence="5 12" id="KW-0547">Nucleotide-binding</keyword>
<dbReference type="InterPro" id="IPR002305">
    <property type="entry name" value="aa-tRNA-synth_Ic"/>
</dbReference>
<organism evidence="13 14">
    <name type="scientific">Pichia sorbitophila (strain ATCC MYA-4447 / BCRC 22081 / CBS 7064 / NBRC 10061 / NRRL Y-12695)</name>
    <name type="common">Hybrid yeast</name>
    <dbReference type="NCBI Taxonomy" id="559304"/>
    <lineage>
        <taxon>Eukaryota</taxon>
        <taxon>Fungi</taxon>
        <taxon>Dikarya</taxon>
        <taxon>Ascomycota</taxon>
        <taxon>Saccharomycotina</taxon>
        <taxon>Pichiomycetes</taxon>
        <taxon>Debaryomycetaceae</taxon>
        <taxon>Millerozyma</taxon>
    </lineage>
</organism>
<evidence type="ECO:0000256" key="5">
    <source>
        <dbReference type="ARBA" id="ARBA00022741"/>
    </source>
</evidence>
<comment type="similarity">
    <text evidence="2 12">Belongs to the class-I aminoacyl-tRNA synthetase family.</text>
</comment>